<evidence type="ECO:0000313" key="3">
    <source>
        <dbReference type="Proteomes" id="UP001501692"/>
    </source>
</evidence>
<keyword evidence="3" id="KW-1185">Reference proteome</keyword>
<evidence type="ECO:0000313" key="2">
    <source>
        <dbReference type="EMBL" id="GAA4961938.1"/>
    </source>
</evidence>
<accession>A0ABP9H4K9</accession>
<organism evidence="2 3">
    <name type="scientific">Algibacter aquimarinus</name>
    <dbReference type="NCBI Taxonomy" id="1136748"/>
    <lineage>
        <taxon>Bacteria</taxon>
        <taxon>Pseudomonadati</taxon>
        <taxon>Bacteroidota</taxon>
        <taxon>Flavobacteriia</taxon>
        <taxon>Flavobacteriales</taxon>
        <taxon>Flavobacteriaceae</taxon>
        <taxon>Algibacter</taxon>
    </lineage>
</organism>
<feature type="signal peptide" evidence="1">
    <location>
        <begin position="1"/>
        <end position="19"/>
    </location>
</feature>
<reference evidence="3" key="1">
    <citation type="journal article" date="2019" name="Int. J. Syst. Evol. Microbiol.">
        <title>The Global Catalogue of Microorganisms (GCM) 10K type strain sequencing project: providing services to taxonomists for standard genome sequencing and annotation.</title>
        <authorList>
            <consortium name="The Broad Institute Genomics Platform"/>
            <consortium name="The Broad Institute Genome Sequencing Center for Infectious Disease"/>
            <person name="Wu L."/>
            <person name="Ma J."/>
        </authorList>
    </citation>
    <scope>NUCLEOTIDE SEQUENCE [LARGE SCALE GENOMIC DNA]</scope>
    <source>
        <strain evidence="3">JCM 18287</strain>
    </source>
</reference>
<comment type="caution">
    <text evidence="2">The sequence shown here is derived from an EMBL/GenBank/DDBJ whole genome shotgun (WGS) entry which is preliminary data.</text>
</comment>
<gene>
    <name evidence="2" type="ORF">GCM10023315_07530</name>
</gene>
<evidence type="ECO:0008006" key="4">
    <source>
        <dbReference type="Google" id="ProtNLM"/>
    </source>
</evidence>
<name>A0ABP9H4K9_9FLAO</name>
<keyword evidence="1" id="KW-0732">Signal</keyword>
<dbReference type="EMBL" id="BAABJK010000004">
    <property type="protein sequence ID" value="GAA4961938.1"/>
    <property type="molecule type" value="Genomic_DNA"/>
</dbReference>
<dbReference type="RefSeq" id="WP_345164691.1">
    <property type="nucleotide sequence ID" value="NZ_BAABJK010000004.1"/>
</dbReference>
<dbReference type="Proteomes" id="UP001501692">
    <property type="component" value="Unassembled WGS sequence"/>
</dbReference>
<proteinExistence type="predicted"/>
<evidence type="ECO:0000256" key="1">
    <source>
        <dbReference type="SAM" id="SignalP"/>
    </source>
</evidence>
<feature type="chain" id="PRO_5045711440" description="DUF4369 domain-containing protein" evidence="1">
    <location>
        <begin position="20"/>
        <end position="221"/>
    </location>
</feature>
<sequence length="221" mass="25436">MKKSICTLSFILTFISAYSQLMDLPGEYIRQKVVGNNLPDNVKGSPYFNEAFVTGTIFTNDNKSFKALLRYNAYNDEMQMKQNGNIIALLKFEGSRITLNGETFEVYNYTDKSGANETAYFVNLSKPGKAQLLVHKRKKYVEGTKSETTYGVDAPATFRDEISYFLYKNDELNLLKLSKKNILKSLDDKNKELNNHISDNKLKLKKDHEPYIKLIDFYNNL</sequence>
<protein>
    <recommendedName>
        <fullName evidence="4">DUF4369 domain-containing protein</fullName>
    </recommendedName>
</protein>